<feature type="region of interest" description="Disordered" evidence="1">
    <location>
        <begin position="369"/>
        <end position="419"/>
    </location>
</feature>
<dbReference type="EMBL" id="JALJOQ010000179">
    <property type="protein sequence ID" value="KAK9791357.1"/>
    <property type="molecule type" value="Genomic_DNA"/>
</dbReference>
<dbReference type="GO" id="GO:0005673">
    <property type="term" value="C:transcription factor TFIIE complex"/>
    <property type="evidence" value="ECO:0007669"/>
    <property type="project" value="TreeGrafter"/>
</dbReference>
<dbReference type="SMART" id="SM00531">
    <property type="entry name" value="TFIIE"/>
    <property type="match status" value="1"/>
</dbReference>
<feature type="domain" description="HTH TFE/IIEalpha-type" evidence="2">
    <location>
        <begin position="14"/>
        <end position="148"/>
    </location>
</feature>
<protein>
    <recommendedName>
        <fullName evidence="2">HTH TFE/IIEalpha-type domain-containing protein</fullName>
    </recommendedName>
</protein>
<comment type="caution">
    <text evidence="3">The sequence shown here is derived from an EMBL/GenBank/DDBJ whole genome shotgun (WGS) entry which is preliminary data.</text>
</comment>
<name>A0AAW1NR81_9CHLO</name>
<evidence type="ECO:0000313" key="3">
    <source>
        <dbReference type="EMBL" id="KAK9791357.1"/>
    </source>
</evidence>
<feature type="region of interest" description="Disordered" evidence="1">
    <location>
        <begin position="100"/>
        <end position="124"/>
    </location>
</feature>
<dbReference type="AlphaFoldDB" id="A0AAW1NR81"/>
<dbReference type="InterPro" id="IPR017919">
    <property type="entry name" value="TFIIE/TFIIEa_HTH"/>
</dbReference>
<dbReference type="PANTHER" id="PTHR13097">
    <property type="entry name" value="TRANSCRIPTION INITIATION FACTOR IIE, ALPHA SUBUNIT"/>
    <property type="match status" value="1"/>
</dbReference>
<dbReference type="PROSITE" id="PS51344">
    <property type="entry name" value="HTH_TFE_IIE"/>
    <property type="match status" value="1"/>
</dbReference>
<dbReference type="SUPFAM" id="SSF57783">
    <property type="entry name" value="Zinc beta-ribbon"/>
    <property type="match status" value="1"/>
</dbReference>
<evidence type="ECO:0000259" key="2">
    <source>
        <dbReference type="PROSITE" id="PS51344"/>
    </source>
</evidence>
<dbReference type="PANTHER" id="PTHR13097:SF7">
    <property type="entry name" value="GENERAL TRANSCRIPTION FACTOR IIE SUBUNIT 1"/>
    <property type="match status" value="1"/>
</dbReference>
<dbReference type="GO" id="GO:0006367">
    <property type="term" value="P:transcription initiation at RNA polymerase II promoter"/>
    <property type="evidence" value="ECO:0007669"/>
    <property type="project" value="InterPro"/>
</dbReference>
<reference evidence="3 4" key="1">
    <citation type="journal article" date="2024" name="Nat. Commun.">
        <title>Phylogenomics reveals the evolutionary origins of lichenization in chlorophyte algae.</title>
        <authorList>
            <person name="Puginier C."/>
            <person name="Libourel C."/>
            <person name="Otte J."/>
            <person name="Skaloud P."/>
            <person name="Haon M."/>
            <person name="Grisel S."/>
            <person name="Petersen M."/>
            <person name="Berrin J.G."/>
            <person name="Delaux P.M."/>
            <person name="Dal Grande F."/>
            <person name="Keller J."/>
        </authorList>
    </citation>
    <scope>NUCLEOTIDE SEQUENCE [LARGE SCALE GENOMIC DNA]</scope>
    <source>
        <strain evidence="3 4">SAG 2036</strain>
    </source>
</reference>
<dbReference type="InterPro" id="IPR039997">
    <property type="entry name" value="TFE"/>
</dbReference>
<feature type="compositionally biased region" description="Low complexity" evidence="1">
    <location>
        <begin position="319"/>
        <end position="328"/>
    </location>
</feature>
<gene>
    <name evidence="3" type="ORF">WJX73_007253</name>
</gene>
<evidence type="ECO:0000256" key="1">
    <source>
        <dbReference type="SAM" id="MobiDB-lite"/>
    </source>
</evidence>
<feature type="region of interest" description="Disordered" evidence="1">
    <location>
        <begin position="318"/>
        <end position="338"/>
    </location>
</feature>
<accession>A0AAW1NR81</accession>
<keyword evidence="4" id="KW-1185">Reference proteome</keyword>
<dbReference type="InterPro" id="IPR002853">
    <property type="entry name" value="TFIIE_asu"/>
</dbReference>
<proteinExistence type="predicted"/>
<evidence type="ECO:0000313" key="4">
    <source>
        <dbReference type="Proteomes" id="UP001465755"/>
    </source>
</evidence>
<dbReference type="Proteomes" id="UP001465755">
    <property type="component" value="Unassembled WGS sequence"/>
</dbReference>
<organism evidence="3 4">
    <name type="scientific">Symbiochloris irregularis</name>
    <dbReference type="NCBI Taxonomy" id="706552"/>
    <lineage>
        <taxon>Eukaryota</taxon>
        <taxon>Viridiplantae</taxon>
        <taxon>Chlorophyta</taxon>
        <taxon>core chlorophytes</taxon>
        <taxon>Trebouxiophyceae</taxon>
        <taxon>Trebouxiales</taxon>
        <taxon>Trebouxiaceae</taxon>
        <taxon>Symbiochloris</taxon>
    </lineage>
</organism>
<sequence>MSTPDTQTSAPKRYRDLVHLLARNFYSGECPPAGVEGATAGTKKEPFLDIGIIVLDALARREWVKEDDLAQYIKVSSKHVRRVLRYFETQMLLLREHRKEKVPLQGGADTPTGSTGDQGADGEDAAPVKQVTVSYCCLDYSTILEITQLHLHTMLASLKRQAQDRSAEQLYRCPNPQCRREATTLDAFKLINMADGLFHCDVCDSVMDAASREGAGSSGEHAQQRAKAEKLLVKAEQQLKPLSDLITSLATEAQSTGYVPDFGPLGEWLQLRERAELEASRADVSLALPAAFNSSTPALAQQDTGPPKELPPWLRQAAEDSAAAAQGAPTNGNGSSYDDFREAAAASSIEPAHKKVKVDIKLDPSLTNGGWQNGVGSRGHQPSGQGQWVSVEEPPAAAGISNALDVKDTPPDEDDVEWE</sequence>